<sequence>MGDPGDAVIPRALQTRYTFAPAVEISLNARAHAAATLTAAASCVPQTF</sequence>
<accession>A0A939NKY3</accession>
<evidence type="ECO:0000313" key="1">
    <source>
        <dbReference type="EMBL" id="MBO2006863.1"/>
    </source>
</evidence>
<dbReference type="EMBL" id="JAGETR010000062">
    <property type="protein sequence ID" value="MBO2006863.1"/>
    <property type="molecule type" value="Genomic_DNA"/>
</dbReference>
<name>A0A939NKY3_SERMA</name>
<proteinExistence type="predicted"/>
<gene>
    <name evidence="1" type="ORF">J4732_10880</name>
</gene>
<comment type="caution">
    <text evidence="1">The sequence shown here is derived from an EMBL/GenBank/DDBJ whole genome shotgun (WGS) entry which is preliminary data.</text>
</comment>
<reference evidence="1" key="1">
    <citation type="submission" date="2021-03" db="EMBL/GenBank/DDBJ databases">
        <title>Molecular epidemiology and mechanisms of colistin and carbapenem resistance in Enterobacteriaceae from clinical isolates, the environment and porcine samples in Pretoria, South Africa.</title>
        <authorList>
            <person name="Bogoshi D."/>
            <person name="Mbelle N.M."/>
            <person name="Naidoo V."/>
            <person name="Osei Sekyere J."/>
        </authorList>
    </citation>
    <scope>NUCLEOTIDE SEQUENCE</scope>
    <source>
        <strain evidence="1">C080</strain>
    </source>
</reference>
<organism evidence="1">
    <name type="scientific">Serratia marcescens</name>
    <dbReference type="NCBI Taxonomy" id="615"/>
    <lineage>
        <taxon>Bacteria</taxon>
        <taxon>Pseudomonadati</taxon>
        <taxon>Pseudomonadota</taxon>
        <taxon>Gammaproteobacteria</taxon>
        <taxon>Enterobacterales</taxon>
        <taxon>Yersiniaceae</taxon>
        <taxon>Serratia</taxon>
    </lineage>
</organism>
<dbReference type="AlphaFoldDB" id="A0A939NKY3"/>
<protein>
    <submittedName>
        <fullName evidence="1">Uncharacterized protein</fullName>
    </submittedName>
</protein>